<name>S6B3M2_BABBO</name>
<dbReference type="AlphaFoldDB" id="S6B3M2"/>
<evidence type="ECO:0000313" key="1">
    <source>
        <dbReference type="EMBL" id="BAN66088.1"/>
    </source>
</evidence>
<proteinExistence type="evidence at transcript level"/>
<reference evidence="1" key="1">
    <citation type="journal article" date="2014" name="BMC Genomics">
        <title>The Babesia bovis gene and promoter model: an update from full-length EST analysis.</title>
        <authorList>
            <person name="Yamagishi J."/>
            <person name="Wakaguri H."/>
            <person name="Yokoyama N."/>
            <person name="Yamashita R."/>
            <person name="Suzuki Y."/>
            <person name="Xuan X."/>
            <person name="Igarashi I."/>
        </authorList>
    </citation>
    <scope>NUCLEOTIDE SEQUENCE</scope>
    <source>
        <strain evidence="1">Texas</strain>
    </source>
</reference>
<dbReference type="VEuPathDB" id="PiroplasmaDB:BBOV_II003355"/>
<protein>
    <submittedName>
        <fullName evidence="1">Uncharacterized protein</fullName>
    </submittedName>
</protein>
<sequence>MSDILRQFMNLFITLSHQFTQDGKSVKFGRVDCSGSLMGDNLCHRYNVGVVPSVAYVSQFIIQREHLSTQGTVSRALRWSLSKSIDDIKSLHSTCYKGDLFIYQELYDWASILYSIGRIRRLFDKMSLDNMLQRLLGYFRH</sequence>
<accession>S6B3M2</accession>
<dbReference type="EMBL" id="AK442294">
    <property type="protein sequence ID" value="BAN66088.1"/>
    <property type="molecule type" value="mRNA"/>
</dbReference>
<organism evidence="1">
    <name type="scientific">Babesia bovis</name>
    <dbReference type="NCBI Taxonomy" id="5865"/>
    <lineage>
        <taxon>Eukaryota</taxon>
        <taxon>Sar</taxon>
        <taxon>Alveolata</taxon>
        <taxon>Apicomplexa</taxon>
        <taxon>Aconoidasida</taxon>
        <taxon>Piroplasmida</taxon>
        <taxon>Babesiidae</taxon>
        <taxon>Babesia</taxon>
    </lineage>
</organism>